<evidence type="ECO:0000313" key="1">
    <source>
        <dbReference type="EMBL" id="SJL09220.1"/>
    </source>
</evidence>
<name>A0A284RKD8_ARMOS</name>
<reference evidence="2" key="1">
    <citation type="journal article" date="2017" name="Nat. Ecol. Evol.">
        <title>Genome expansion and lineage-specific genetic innovations in the forest pathogenic fungi Armillaria.</title>
        <authorList>
            <person name="Sipos G."/>
            <person name="Prasanna A.N."/>
            <person name="Walter M.C."/>
            <person name="O'Connor E."/>
            <person name="Balint B."/>
            <person name="Krizsan K."/>
            <person name="Kiss B."/>
            <person name="Hess J."/>
            <person name="Varga T."/>
            <person name="Slot J."/>
            <person name="Riley R."/>
            <person name="Boka B."/>
            <person name="Rigling D."/>
            <person name="Barry K."/>
            <person name="Lee J."/>
            <person name="Mihaltcheva S."/>
            <person name="LaButti K."/>
            <person name="Lipzen A."/>
            <person name="Waldron R."/>
            <person name="Moloney N.M."/>
            <person name="Sperisen C."/>
            <person name="Kredics L."/>
            <person name="Vagvoelgyi C."/>
            <person name="Patrignani A."/>
            <person name="Fitzpatrick D."/>
            <person name="Nagy I."/>
            <person name="Doyle S."/>
            <person name="Anderson J.B."/>
            <person name="Grigoriev I.V."/>
            <person name="Gueldener U."/>
            <person name="Muensterkoetter M."/>
            <person name="Nagy L.G."/>
        </authorList>
    </citation>
    <scope>NUCLEOTIDE SEQUENCE [LARGE SCALE GENOMIC DNA]</scope>
    <source>
        <strain evidence="2">C18/9</strain>
    </source>
</reference>
<sequence length="464" mass="53216">MSSTEEAPESYLAILPSSSEQYYDEIFRNFKINSDERQTLGLLDALAGICVSQAEGEAYASAMETGPETCTIFIIGNYEEVPQVTQDYLNDVCRQLTDVAYLADATGLPKPSIADLSLKTRESINDIIITVVSFTFDKFLTRLTKWNGPWLKRWADIDHQLVDGAEKTKFQDLTYALNNLYEVSTSHTRRLKTVVQVLASISRSWNLSNPNMAAFIRGLDVHPRSDKTDVPFIIERYLHKVLKTFTEISKLIRFAVSPRRGHIFRNQPKLMFLRSEIRRVELDIKTAVSKLERQMDVIDQDRVFLDRFLHTGGDYQYTCCPHCECAMLAILLQRWKMHQRPAPIIGVSKLSCFGCRLYFIAYKTAIFQLPEIDLPDQFVVTGAHDTLYLPWVSPDLTFIDPDLHTGVQQHLLLSAREVSAEYVTSLRRYPESTTDWPEDALIPEVTLSLEDIERSWMARMNISY</sequence>
<dbReference type="OMA" id="ETCTIFI"/>
<organism evidence="1 2">
    <name type="scientific">Armillaria ostoyae</name>
    <name type="common">Armillaria root rot fungus</name>
    <dbReference type="NCBI Taxonomy" id="47428"/>
    <lineage>
        <taxon>Eukaryota</taxon>
        <taxon>Fungi</taxon>
        <taxon>Dikarya</taxon>
        <taxon>Basidiomycota</taxon>
        <taxon>Agaricomycotina</taxon>
        <taxon>Agaricomycetes</taxon>
        <taxon>Agaricomycetidae</taxon>
        <taxon>Agaricales</taxon>
        <taxon>Marasmiineae</taxon>
        <taxon>Physalacriaceae</taxon>
        <taxon>Armillaria</taxon>
    </lineage>
</organism>
<dbReference type="EMBL" id="FUEG01000010">
    <property type="protein sequence ID" value="SJL09220.1"/>
    <property type="molecule type" value="Genomic_DNA"/>
</dbReference>
<dbReference type="Proteomes" id="UP000219338">
    <property type="component" value="Unassembled WGS sequence"/>
</dbReference>
<proteinExistence type="predicted"/>
<accession>A0A284RKD8</accession>
<evidence type="ECO:0000313" key="2">
    <source>
        <dbReference type="Proteomes" id="UP000219338"/>
    </source>
</evidence>
<protein>
    <submittedName>
        <fullName evidence="1">Uncharacterized protein</fullName>
    </submittedName>
</protein>
<dbReference type="InterPro" id="IPR027796">
    <property type="entry name" value="OTT_1508_deam-like"/>
</dbReference>
<gene>
    <name evidence="1" type="ORF">ARMOST_12596</name>
</gene>
<dbReference type="OrthoDB" id="2824533at2759"/>
<keyword evidence="2" id="KW-1185">Reference proteome</keyword>
<dbReference type="Pfam" id="PF14441">
    <property type="entry name" value="OTT_1508_deam"/>
    <property type="match status" value="1"/>
</dbReference>
<dbReference type="AlphaFoldDB" id="A0A284RKD8"/>